<reference evidence="1" key="1">
    <citation type="submission" date="2023-10" db="EMBL/GenBank/DDBJ databases">
        <title>Genome assembly of Pristionchus species.</title>
        <authorList>
            <person name="Yoshida K."/>
            <person name="Sommer R.J."/>
        </authorList>
    </citation>
    <scope>NUCLEOTIDE SEQUENCE</scope>
    <source>
        <strain evidence="1">RS5133</strain>
    </source>
</reference>
<dbReference type="AlphaFoldDB" id="A0AAV5UUJ1"/>
<gene>
    <name evidence="1" type="ORF">PFISCL1PPCAC_2078</name>
</gene>
<evidence type="ECO:0000313" key="2">
    <source>
        <dbReference type="Proteomes" id="UP001432322"/>
    </source>
</evidence>
<dbReference type="Proteomes" id="UP001432322">
    <property type="component" value="Unassembled WGS sequence"/>
</dbReference>
<dbReference type="EMBL" id="BTSY01000001">
    <property type="protein sequence ID" value="GMT10781.1"/>
    <property type="molecule type" value="Genomic_DNA"/>
</dbReference>
<name>A0AAV5UUJ1_9BILA</name>
<proteinExistence type="predicted"/>
<protein>
    <submittedName>
        <fullName evidence="1">Uncharacterized protein</fullName>
    </submittedName>
</protein>
<sequence length="181" mass="19943">MRPTALLSCLGLDHQKYVVLPPMSPRSKEIACFGPVLMYYYAAAGSAGLDKIDSNFGFQIVGSWVPMCLTTAAPYTRVVCQGSTPLFVPSKVEVSVRETGVKLFVMGDVKIVKMFTGDVKFQKSQEPMELPGDEFCAMYAADPDDIDEDIIAVITADMTVYCAGRQTIRLYQEDTVVIMKE</sequence>
<keyword evidence="2" id="KW-1185">Reference proteome</keyword>
<comment type="caution">
    <text evidence="1">The sequence shown here is derived from an EMBL/GenBank/DDBJ whole genome shotgun (WGS) entry which is preliminary data.</text>
</comment>
<accession>A0AAV5UUJ1</accession>
<organism evidence="1 2">
    <name type="scientific">Pristionchus fissidentatus</name>
    <dbReference type="NCBI Taxonomy" id="1538716"/>
    <lineage>
        <taxon>Eukaryota</taxon>
        <taxon>Metazoa</taxon>
        <taxon>Ecdysozoa</taxon>
        <taxon>Nematoda</taxon>
        <taxon>Chromadorea</taxon>
        <taxon>Rhabditida</taxon>
        <taxon>Rhabditina</taxon>
        <taxon>Diplogasteromorpha</taxon>
        <taxon>Diplogasteroidea</taxon>
        <taxon>Neodiplogasteridae</taxon>
        <taxon>Pristionchus</taxon>
    </lineage>
</organism>
<evidence type="ECO:0000313" key="1">
    <source>
        <dbReference type="EMBL" id="GMT10781.1"/>
    </source>
</evidence>